<keyword evidence="6" id="KW-1185">Reference proteome</keyword>
<keyword evidence="1" id="KW-1133">Transmembrane helix</keyword>
<proteinExistence type="predicted"/>
<dbReference type="EMBL" id="KM924292">
    <property type="protein sequence ID" value="AIU39305.1"/>
    <property type="molecule type" value="Genomic_DNA"/>
</dbReference>
<evidence type="ECO:0000313" key="3">
    <source>
        <dbReference type="EMBL" id="AIU39415.1"/>
    </source>
</evidence>
<keyword evidence="1" id="KW-0472">Membrane</keyword>
<gene>
    <name evidence="4" type="primary">ORF11</name>
    <name evidence="2" type="synonym">TE32</name>
</gene>
<reference evidence="6 7" key="1">
    <citation type="journal article" date="2015" name="J. Virol.">
        <title>The Genome of a Tortoise Herpesvirus (Testudinid Herpesvirus 3) Has a Novel Structure and Contains a Large Region That Is Not Required for Replication In Vitro or Virulence In Vivo.</title>
        <authorList>
            <person name="Gandar F."/>
            <person name="Wilkie G.S."/>
            <person name="Gatherer D."/>
            <person name="Kerr K."/>
            <person name="Marlier D."/>
            <person name="Diez M."/>
            <person name="Marschang R.E."/>
            <person name="Mast J."/>
            <person name="Dewals B.G."/>
            <person name="Davison A.J."/>
            <person name="Vanderplasschen A.F."/>
        </authorList>
    </citation>
    <scope>NUCLEOTIDE SEQUENCE [LARGE SCALE GENOMIC DNA]</scope>
    <source>
        <strain evidence="2 6">1976</strain>
        <strain evidence="3 7">4295/7R</strain>
    </source>
</reference>
<dbReference type="EMBL" id="KT008627">
    <property type="protein sequence ID" value="AKV40658.1"/>
    <property type="molecule type" value="Genomic_DNA"/>
</dbReference>
<dbReference type="KEGG" id="vg:26122611"/>
<organism evidence="4 5">
    <name type="scientific">Testudinid alphaherpesvirus 3</name>
    <dbReference type="NCBI Taxonomy" id="2560801"/>
    <lineage>
        <taxon>Viruses</taxon>
        <taxon>Duplodnaviria</taxon>
        <taxon>Heunggongvirae</taxon>
        <taxon>Peploviricota</taxon>
        <taxon>Herviviricetes</taxon>
        <taxon>Herpesvirales</taxon>
        <taxon>Orthoherpesviridae</taxon>
        <taxon>Alphaherpesvirinae</taxon>
        <taxon>Scutavirus</taxon>
        <taxon>Scutavirus testudinidalpha3</taxon>
    </lineage>
</organism>
<reference evidence="4 5" key="2">
    <citation type="journal article" date="2015" name="PLoS ONE">
        <title>A Genomic Approach to Unravel Host-Pathogen Interaction in Chelonians: The Example of Testudinid Herpesvirus 3.</title>
        <authorList>
            <person name="Origgi F.C."/>
            <person name="Tecilla M."/>
            <person name="Pilo P."/>
            <person name="Aloisio F."/>
            <person name="Otten P."/>
            <person name="Aguilar-Bultet L."/>
            <person name="Sattler U."/>
            <person name="Roccabianca P."/>
            <person name="Romero C.H."/>
            <person name="Bloom D.C."/>
            <person name="Jacobson E.R."/>
        </authorList>
    </citation>
    <scope>NUCLEOTIDE SEQUENCE [LARGE SCALE GENOMIC DNA]</scope>
    <source>
        <strain evidence="4">US1976/98</strain>
    </source>
</reference>
<dbReference type="Proteomes" id="UP000100290">
    <property type="component" value="Segment"/>
</dbReference>
<evidence type="ECO:0000313" key="5">
    <source>
        <dbReference type="Proteomes" id="UP000100290"/>
    </source>
</evidence>
<dbReference type="Proteomes" id="UP000240599">
    <property type="component" value="Segment"/>
</dbReference>
<sequence length="222" mass="25114">MCRILNLSCLWGILLVVTATEIRHRYVDLTVSEGSTTSFECSVPLERPEGNVTVVLYYVYRCDLELANLTYSRGVAASLRTRMERIGSNYQNVFTIKNFLDSDGGQFKCNTYINGALLADTRYNVRTVFDPSHAIVYQNPLSMMEASDDCETYFPQPTDDTTLNDEDPQSISRNRVLYGSLGCIGAVISIGMGVWLWWKYKHTTTKYVKLINDKVYSCVQSG</sequence>
<dbReference type="InterPro" id="IPR036179">
    <property type="entry name" value="Ig-like_dom_sf"/>
</dbReference>
<dbReference type="Proteomes" id="UP000208106">
    <property type="component" value="Segment"/>
</dbReference>
<dbReference type="SUPFAM" id="SSF48726">
    <property type="entry name" value="Immunoglobulin"/>
    <property type="match status" value="1"/>
</dbReference>
<feature type="transmembrane region" description="Helical" evidence="1">
    <location>
        <begin position="176"/>
        <end position="198"/>
    </location>
</feature>
<evidence type="ECO:0000313" key="2">
    <source>
        <dbReference type="EMBL" id="AIU39305.1"/>
    </source>
</evidence>
<evidence type="ECO:0000313" key="4">
    <source>
        <dbReference type="EMBL" id="AKV40658.1"/>
    </source>
</evidence>
<protein>
    <submittedName>
        <fullName evidence="4">Glycoprotein-E like protein</fullName>
    </submittedName>
    <submittedName>
        <fullName evidence="2">Membrane protein TE32</fullName>
    </submittedName>
</protein>
<evidence type="ECO:0000313" key="7">
    <source>
        <dbReference type="Proteomes" id="UP000240599"/>
    </source>
</evidence>
<evidence type="ECO:0000313" key="6">
    <source>
        <dbReference type="Proteomes" id="UP000208106"/>
    </source>
</evidence>
<keyword evidence="1" id="KW-0812">Transmembrane</keyword>
<name>A0A0K1R176_9ALPH</name>
<dbReference type="EMBL" id="KM924293">
    <property type="protein sequence ID" value="AIU39415.1"/>
    <property type="molecule type" value="Genomic_DNA"/>
</dbReference>
<accession>A0A0K1R176</accession>
<evidence type="ECO:0000256" key="1">
    <source>
        <dbReference type="SAM" id="Phobius"/>
    </source>
</evidence>